<dbReference type="Proteomes" id="UP001157006">
    <property type="component" value="Chromosome 6"/>
</dbReference>
<keyword evidence="2" id="KW-1185">Reference proteome</keyword>
<reference evidence="1 2" key="1">
    <citation type="submission" date="2023-01" db="EMBL/GenBank/DDBJ databases">
        <authorList>
            <person name="Kreplak J."/>
        </authorList>
    </citation>
    <scope>NUCLEOTIDE SEQUENCE [LARGE SCALE GENOMIC DNA]</scope>
</reference>
<accession>A0AAV1B736</accession>
<protein>
    <submittedName>
        <fullName evidence="1">Uncharacterized protein</fullName>
    </submittedName>
</protein>
<dbReference type="EMBL" id="OX451741">
    <property type="protein sequence ID" value="CAI8618340.1"/>
    <property type="molecule type" value="Genomic_DNA"/>
</dbReference>
<evidence type="ECO:0000313" key="2">
    <source>
        <dbReference type="Proteomes" id="UP001157006"/>
    </source>
</evidence>
<dbReference type="AlphaFoldDB" id="A0AAV1B736"/>
<sequence length="139" mass="15721">MQKGQRDWNAAQIHLFHSSSLLPPPTTFVSISVRLSPLLHLLLFCSDLIFMHEFLRSCTLSSLNAELDIQYFPNIFPSELSSSRCRAWFIKVSWVICLVNSVHRLVFAGKVWATNGDAWCRLIRSDICSTCKASGLASF</sequence>
<name>A0AAV1B736_VICFA</name>
<evidence type="ECO:0000313" key="1">
    <source>
        <dbReference type="EMBL" id="CAI8618340.1"/>
    </source>
</evidence>
<proteinExistence type="predicted"/>
<gene>
    <name evidence="1" type="ORF">VFH_VI118400</name>
</gene>
<organism evidence="1 2">
    <name type="scientific">Vicia faba</name>
    <name type="common">Broad bean</name>
    <name type="synonym">Faba vulgaris</name>
    <dbReference type="NCBI Taxonomy" id="3906"/>
    <lineage>
        <taxon>Eukaryota</taxon>
        <taxon>Viridiplantae</taxon>
        <taxon>Streptophyta</taxon>
        <taxon>Embryophyta</taxon>
        <taxon>Tracheophyta</taxon>
        <taxon>Spermatophyta</taxon>
        <taxon>Magnoliopsida</taxon>
        <taxon>eudicotyledons</taxon>
        <taxon>Gunneridae</taxon>
        <taxon>Pentapetalae</taxon>
        <taxon>rosids</taxon>
        <taxon>fabids</taxon>
        <taxon>Fabales</taxon>
        <taxon>Fabaceae</taxon>
        <taxon>Papilionoideae</taxon>
        <taxon>50 kb inversion clade</taxon>
        <taxon>NPAAA clade</taxon>
        <taxon>Hologalegina</taxon>
        <taxon>IRL clade</taxon>
        <taxon>Fabeae</taxon>
        <taxon>Vicia</taxon>
    </lineage>
</organism>